<dbReference type="GO" id="GO:0005886">
    <property type="term" value="C:plasma membrane"/>
    <property type="evidence" value="ECO:0007669"/>
    <property type="project" value="UniProtKB-SubCell"/>
</dbReference>
<feature type="transmembrane region" description="Helical" evidence="6">
    <location>
        <begin position="42"/>
        <end position="63"/>
    </location>
</feature>
<proteinExistence type="predicted"/>
<dbReference type="InterPro" id="IPR020846">
    <property type="entry name" value="MFS_dom"/>
</dbReference>
<evidence type="ECO:0000256" key="1">
    <source>
        <dbReference type="ARBA" id="ARBA00004651"/>
    </source>
</evidence>
<comment type="subcellular location">
    <subcellularLocation>
        <location evidence="1">Cell membrane</location>
        <topology evidence="1">Multi-pass membrane protein</topology>
    </subcellularLocation>
</comment>
<dbReference type="Proteomes" id="UP000077875">
    <property type="component" value="Chromosome"/>
</dbReference>
<gene>
    <name evidence="8" type="ORF">A5892_04425</name>
</gene>
<feature type="transmembrane region" description="Helical" evidence="6">
    <location>
        <begin position="359"/>
        <end position="378"/>
    </location>
</feature>
<name>A0A172YCT3_9GAMM</name>
<dbReference type="STRING" id="376489.A5892_04425"/>
<evidence type="ECO:0000256" key="4">
    <source>
        <dbReference type="ARBA" id="ARBA00022989"/>
    </source>
</evidence>
<dbReference type="AlphaFoldDB" id="A0A172YCT3"/>
<dbReference type="CDD" id="cd17324">
    <property type="entry name" value="MFS_NepI_like"/>
    <property type="match status" value="1"/>
</dbReference>
<organism evidence="8 9">
    <name type="scientific">Halotalea alkalilenta</name>
    <dbReference type="NCBI Taxonomy" id="376489"/>
    <lineage>
        <taxon>Bacteria</taxon>
        <taxon>Pseudomonadati</taxon>
        <taxon>Pseudomonadota</taxon>
        <taxon>Gammaproteobacteria</taxon>
        <taxon>Oceanospirillales</taxon>
        <taxon>Halomonadaceae</taxon>
        <taxon>Halotalea</taxon>
    </lineage>
</organism>
<feature type="domain" description="Major facilitator superfamily (MFS) profile" evidence="7">
    <location>
        <begin position="4"/>
        <end position="381"/>
    </location>
</feature>
<feature type="transmembrane region" description="Helical" evidence="6">
    <location>
        <begin position="234"/>
        <end position="255"/>
    </location>
</feature>
<keyword evidence="3 6" id="KW-0812">Transmembrane</keyword>
<feature type="transmembrane region" description="Helical" evidence="6">
    <location>
        <begin position="131"/>
        <end position="154"/>
    </location>
</feature>
<feature type="transmembrane region" description="Helical" evidence="6">
    <location>
        <begin position="70"/>
        <end position="92"/>
    </location>
</feature>
<dbReference type="KEGG" id="haa:A5892_04425"/>
<dbReference type="PANTHER" id="PTHR43124:SF8">
    <property type="entry name" value="INNER MEMBRANE TRANSPORT PROTEIN YDHP"/>
    <property type="match status" value="1"/>
</dbReference>
<dbReference type="Pfam" id="PF07690">
    <property type="entry name" value="MFS_1"/>
    <property type="match status" value="1"/>
</dbReference>
<evidence type="ECO:0000313" key="9">
    <source>
        <dbReference type="Proteomes" id="UP000077875"/>
    </source>
</evidence>
<dbReference type="SUPFAM" id="SSF103473">
    <property type="entry name" value="MFS general substrate transporter"/>
    <property type="match status" value="1"/>
</dbReference>
<evidence type="ECO:0000256" key="2">
    <source>
        <dbReference type="ARBA" id="ARBA00022475"/>
    </source>
</evidence>
<evidence type="ECO:0000256" key="3">
    <source>
        <dbReference type="ARBA" id="ARBA00022692"/>
    </source>
</evidence>
<sequence length="396" mass="41667">MPLPIIALAIAAFGIGTTEFVIMGLLPEMAADLQVTIPQAGMLVTGYALGVVVGGPILAVISARWPRKPTLIALTCMFVIGNVACALAPGYYTLMAARVLTSLSHGAFFGIGAVTAASLVPPEKRGHAISLMFAGLTLANVLGVPFGTALGQAFGWRSTFAAVTLIGVVALVALWRWVPGRLPRSHGRIIGEFTVLRQKPVLLALGMSVLASVSMFSVFTYITPMLNQVTGVGGHTVTLFLLVYGVGLTFGSLLGGRLSGGKLMPPMIKLMAGVVAILVIFWLTLADFWIALATMFIWGMFAFALVPLLQLLIVDQSAEAPNLASTLNQSAFNLGNAIGATLGGVVIDAGLPYGRLPLFGALLMLFALGVAVYTLRMFKHRAARERASMQIAENRA</sequence>
<feature type="transmembrane region" description="Helical" evidence="6">
    <location>
        <begin position="334"/>
        <end position="353"/>
    </location>
</feature>
<dbReference type="PANTHER" id="PTHR43124">
    <property type="entry name" value="PURINE EFFLUX PUMP PBUE"/>
    <property type="match status" value="1"/>
</dbReference>
<accession>A0A172YCT3</accession>
<dbReference type="InterPro" id="IPR050189">
    <property type="entry name" value="MFS_Efflux_Transporters"/>
</dbReference>
<evidence type="ECO:0000256" key="5">
    <source>
        <dbReference type="ARBA" id="ARBA00023136"/>
    </source>
</evidence>
<reference evidence="8 9" key="1">
    <citation type="submission" date="2016-04" db="EMBL/GenBank/DDBJ databases">
        <title>Complete Genome Sequence of Halotalea alkalilenta IHB B 13600.</title>
        <authorList>
            <person name="Swarnkar M.K."/>
            <person name="Sharma A."/>
            <person name="Kaushal K."/>
            <person name="Soni R."/>
            <person name="Rana S."/>
            <person name="Singh A.K."/>
            <person name="Gulati A."/>
        </authorList>
    </citation>
    <scope>NUCLEOTIDE SEQUENCE [LARGE SCALE GENOMIC DNA]</scope>
    <source>
        <strain evidence="8 9">IHB B 13600</strain>
    </source>
</reference>
<feature type="transmembrane region" description="Helical" evidence="6">
    <location>
        <begin position="267"/>
        <end position="283"/>
    </location>
</feature>
<keyword evidence="9" id="KW-1185">Reference proteome</keyword>
<evidence type="ECO:0000313" key="8">
    <source>
        <dbReference type="EMBL" id="ANF56805.1"/>
    </source>
</evidence>
<dbReference type="EMBL" id="CP015243">
    <property type="protein sequence ID" value="ANF56805.1"/>
    <property type="molecule type" value="Genomic_DNA"/>
</dbReference>
<feature type="transmembrane region" description="Helical" evidence="6">
    <location>
        <begin position="98"/>
        <end position="119"/>
    </location>
</feature>
<evidence type="ECO:0000256" key="6">
    <source>
        <dbReference type="SAM" id="Phobius"/>
    </source>
</evidence>
<keyword evidence="5 6" id="KW-0472">Membrane</keyword>
<keyword evidence="2" id="KW-1003">Cell membrane</keyword>
<feature type="transmembrane region" description="Helical" evidence="6">
    <location>
        <begin position="200"/>
        <end position="222"/>
    </location>
</feature>
<dbReference type="PROSITE" id="PS50850">
    <property type="entry name" value="MFS"/>
    <property type="match status" value="1"/>
</dbReference>
<dbReference type="InterPro" id="IPR036259">
    <property type="entry name" value="MFS_trans_sf"/>
</dbReference>
<dbReference type="GO" id="GO:0022857">
    <property type="term" value="F:transmembrane transporter activity"/>
    <property type="evidence" value="ECO:0007669"/>
    <property type="project" value="InterPro"/>
</dbReference>
<evidence type="ECO:0000259" key="7">
    <source>
        <dbReference type="PROSITE" id="PS50850"/>
    </source>
</evidence>
<dbReference type="Gene3D" id="1.20.1250.20">
    <property type="entry name" value="MFS general substrate transporter like domains"/>
    <property type="match status" value="1"/>
</dbReference>
<feature type="transmembrane region" description="Helical" evidence="6">
    <location>
        <begin position="160"/>
        <end position="179"/>
    </location>
</feature>
<keyword evidence="4 6" id="KW-1133">Transmembrane helix</keyword>
<protein>
    <submittedName>
        <fullName evidence="8">Arabinose transporter permease</fullName>
    </submittedName>
</protein>
<dbReference type="RefSeq" id="WP_064121773.1">
    <property type="nucleotide sequence ID" value="NZ_CP015243.1"/>
</dbReference>
<feature type="transmembrane region" description="Helical" evidence="6">
    <location>
        <begin position="289"/>
        <end position="313"/>
    </location>
</feature>
<dbReference type="InterPro" id="IPR011701">
    <property type="entry name" value="MFS"/>
</dbReference>